<evidence type="ECO:0000256" key="5">
    <source>
        <dbReference type="ARBA" id="ARBA00023239"/>
    </source>
</evidence>
<evidence type="ECO:0000256" key="2">
    <source>
        <dbReference type="ARBA" id="ARBA00009935"/>
    </source>
</evidence>
<proteinExistence type="inferred from homology"/>
<dbReference type="NCBIfam" id="TIGR01464">
    <property type="entry name" value="hemE"/>
    <property type="match status" value="1"/>
</dbReference>
<dbReference type="Pfam" id="PF01208">
    <property type="entry name" value="URO-D"/>
    <property type="match status" value="1"/>
</dbReference>
<evidence type="ECO:0000259" key="8">
    <source>
        <dbReference type="Pfam" id="PF01208"/>
    </source>
</evidence>
<comment type="similarity">
    <text evidence="2">Belongs to the uroporphyrinogen decarboxylase family.</text>
</comment>
<protein>
    <recommendedName>
        <fullName evidence="3 7">Uroporphyrinogen decarboxylase</fullName>
        <ecNumber evidence="3 7">4.1.1.37</ecNumber>
    </recommendedName>
</protein>
<evidence type="ECO:0000313" key="9">
    <source>
        <dbReference type="EMBL" id="OYP54920.1"/>
    </source>
</evidence>
<accession>A0ABX4EJK2</accession>
<dbReference type="InterPro" id="IPR000257">
    <property type="entry name" value="Uroporphyrinogen_deCOase"/>
</dbReference>
<dbReference type="Proteomes" id="UP000216189">
    <property type="component" value="Unassembled WGS sequence"/>
</dbReference>
<keyword evidence="4" id="KW-0210">Decarboxylase</keyword>
<evidence type="ECO:0000256" key="3">
    <source>
        <dbReference type="ARBA" id="ARBA00012288"/>
    </source>
</evidence>
<reference evidence="9 10" key="1">
    <citation type="submission" date="2017-08" db="EMBL/GenBank/DDBJ databases">
        <title>Comparative genomics of non-oral Prevotella species.</title>
        <authorList>
            <person name="Accetto T."/>
            <person name="Nograsek B."/>
            <person name="Avgustin G."/>
        </authorList>
    </citation>
    <scope>NUCLEOTIDE SEQUENCE [LARGE SCALE GENOMIC DNA]</scope>
    <source>
        <strain evidence="9 10">TC1-1</strain>
    </source>
</reference>
<dbReference type="PANTHER" id="PTHR21091">
    <property type="entry name" value="METHYLTETRAHYDROFOLATE:HOMOCYSTEINE METHYLTRANSFERASE RELATED"/>
    <property type="match status" value="1"/>
</dbReference>
<sequence>MYFLYLCNDFVQRQYDMNDLILRTLQGKKTERPAVWFMRQAGRVLPDYLKLRDLHSFDEIMHTPDLCAQVTLMPVHTIGVDAAILFSDILVVPTAMGANISWTDKGPVFSTPLCQYSDASKQLKPDASKLDYIYRNIDEIKSRISDGTPLIGFCGGPLTTLCYMLQGRSTDNQFNDAVSYIFSNPAETDRLIEALTEMTIEYARNQVKHGVQLFQIFETNAGVLPQNEYIAHFMPAIQRIGQAVKEMGVPVIYFAKSLGLGLQAVTPDMCDFVSIDWQMDFYEARKLVNPAIGLQGNLDPRILFASEEIIQQKLESYRPYWEEHHNWILNLGHGVPPQAPLKSLQFITNYVKRSW</sequence>
<evidence type="ECO:0000256" key="6">
    <source>
        <dbReference type="ARBA" id="ARBA00023244"/>
    </source>
</evidence>
<dbReference type="InterPro" id="IPR006361">
    <property type="entry name" value="Uroporphyrinogen_deCO2ase_HemE"/>
</dbReference>
<dbReference type="EC" id="4.1.1.37" evidence="3 7"/>
<comment type="pathway">
    <text evidence="1">Porphyrin-containing compound metabolism; protoporphyrin-IX biosynthesis; coproporphyrinogen-III from 5-aminolevulinate: step 4/4.</text>
</comment>
<dbReference type="Gene3D" id="3.20.20.210">
    <property type="match status" value="1"/>
</dbReference>
<evidence type="ECO:0000256" key="1">
    <source>
        <dbReference type="ARBA" id="ARBA00004804"/>
    </source>
</evidence>
<comment type="caution">
    <text evidence="9">The sequence shown here is derived from an EMBL/GenBank/DDBJ whole genome shotgun (WGS) entry which is preliminary data.</text>
</comment>
<dbReference type="EMBL" id="NPJF01000037">
    <property type="protein sequence ID" value="OYP54920.1"/>
    <property type="molecule type" value="Genomic_DNA"/>
</dbReference>
<keyword evidence="10" id="KW-1185">Reference proteome</keyword>
<evidence type="ECO:0000313" key="10">
    <source>
        <dbReference type="Proteomes" id="UP000216189"/>
    </source>
</evidence>
<gene>
    <name evidence="9" type="primary">hemE</name>
    <name evidence="9" type="ORF">CIK91_08330</name>
</gene>
<dbReference type="SUPFAM" id="SSF51726">
    <property type="entry name" value="UROD/MetE-like"/>
    <property type="match status" value="1"/>
</dbReference>
<keyword evidence="6" id="KW-0627">Porphyrin biosynthesis</keyword>
<feature type="domain" description="Uroporphyrinogen decarboxylase (URO-D)" evidence="8">
    <location>
        <begin position="18"/>
        <end position="353"/>
    </location>
</feature>
<organism evidence="9 10">
    <name type="scientific">Segatella bryantii</name>
    <name type="common">Prevotella bryantii</name>
    <dbReference type="NCBI Taxonomy" id="77095"/>
    <lineage>
        <taxon>Bacteria</taxon>
        <taxon>Pseudomonadati</taxon>
        <taxon>Bacteroidota</taxon>
        <taxon>Bacteroidia</taxon>
        <taxon>Bacteroidales</taxon>
        <taxon>Prevotellaceae</taxon>
        <taxon>Segatella</taxon>
    </lineage>
</organism>
<evidence type="ECO:0000256" key="7">
    <source>
        <dbReference type="NCBIfam" id="TIGR01464"/>
    </source>
</evidence>
<dbReference type="PANTHER" id="PTHR21091:SF169">
    <property type="entry name" value="UROPORPHYRINOGEN DECARBOXYLASE"/>
    <property type="match status" value="1"/>
</dbReference>
<evidence type="ECO:0000256" key="4">
    <source>
        <dbReference type="ARBA" id="ARBA00022793"/>
    </source>
</evidence>
<keyword evidence="5" id="KW-0456">Lyase</keyword>
<name>A0ABX4EJK2_SEGBR</name>
<dbReference type="InterPro" id="IPR038071">
    <property type="entry name" value="UROD/MetE-like_sf"/>
</dbReference>